<evidence type="ECO:0000313" key="3">
    <source>
        <dbReference type="Proteomes" id="UP000309215"/>
    </source>
</evidence>
<organism evidence="2 3">
    <name type="scientific">Polyangium fumosum</name>
    <dbReference type="NCBI Taxonomy" id="889272"/>
    <lineage>
        <taxon>Bacteria</taxon>
        <taxon>Pseudomonadati</taxon>
        <taxon>Myxococcota</taxon>
        <taxon>Polyangia</taxon>
        <taxon>Polyangiales</taxon>
        <taxon>Polyangiaceae</taxon>
        <taxon>Polyangium</taxon>
    </lineage>
</organism>
<dbReference type="EMBL" id="SSMQ01000024">
    <property type="protein sequence ID" value="TKD04533.1"/>
    <property type="molecule type" value="Genomic_DNA"/>
</dbReference>
<gene>
    <name evidence="2" type="ORF">E8A74_23290</name>
</gene>
<name>A0A4U1J9N0_9BACT</name>
<proteinExistence type="predicted"/>
<dbReference type="AlphaFoldDB" id="A0A4U1J9N0"/>
<keyword evidence="3" id="KW-1185">Reference proteome</keyword>
<sequence length="100" mass="11211">MDKDTAEQLLVRARGCIDLFNEMVEIAQSRCDKGEERVVRHAVGYALSELLDRLVVPIFSDNPDLIPEGLDYGPLDGPKFSELATKMNQQPPPSETRKKP</sequence>
<protein>
    <submittedName>
        <fullName evidence="2">Uncharacterized protein</fullName>
    </submittedName>
</protein>
<evidence type="ECO:0000256" key="1">
    <source>
        <dbReference type="SAM" id="MobiDB-lite"/>
    </source>
</evidence>
<evidence type="ECO:0000313" key="2">
    <source>
        <dbReference type="EMBL" id="TKD04533.1"/>
    </source>
</evidence>
<dbReference type="RefSeq" id="WP_136931258.1">
    <property type="nucleotide sequence ID" value="NZ_SSMQ01000024.1"/>
</dbReference>
<feature type="region of interest" description="Disordered" evidence="1">
    <location>
        <begin position="70"/>
        <end position="100"/>
    </location>
</feature>
<accession>A0A4U1J9N0</accession>
<comment type="caution">
    <text evidence="2">The sequence shown here is derived from an EMBL/GenBank/DDBJ whole genome shotgun (WGS) entry which is preliminary data.</text>
</comment>
<dbReference type="OrthoDB" id="9008236at2"/>
<dbReference type="Proteomes" id="UP000309215">
    <property type="component" value="Unassembled WGS sequence"/>
</dbReference>
<reference evidence="2 3" key="1">
    <citation type="submission" date="2019-04" db="EMBL/GenBank/DDBJ databases">
        <authorList>
            <person name="Li Y."/>
            <person name="Wang J."/>
        </authorList>
    </citation>
    <scope>NUCLEOTIDE SEQUENCE [LARGE SCALE GENOMIC DNA]</scope>
    <source>
        <strain evidence="2 3">DSM 14668</strain>
    </source>
</reference>